<dbReference type="Proteomes" id="UP001107558">
    <property type="component" value="Chromosome 4"/>
</dbReference>
<feature type="signal peptide" evidence="2">
    <location>
        <begin position="1"/>
        <end position="21"/>
    </location>
</feature>
<keyword evidence="4" id="KW-1185">Reference proteome</keyword>
<evidence type="ECO:0000313" key="3">
    <source>
        <dbReference type="EMBL" id="KAG5666376.1"/>
    </source>
</evidence>
<comment type="caution">
    <text evidence="3">The sequence shown here is derived from an EMBL/GenBank/DDBJ whole genome shotgun (WGS) entry which is preliminary data.</text>
</comment>
<protein>
    <submittedName>
        <fullName evidence="3">Uncharacterized protein</fullName>
    </submittedName>
</protein>
<name>A0A9J6B9V6_POLVA</name>
<evidence type="ECO:0000256" key="2">
    <source>
        <dbReference type="SAM" id="SignalP"/>
    </source>
</evidence>
<feature type="region of interest" description="Disordered" evidence="1">
    <location>
        <begin position="209"/>
        <end position="250"/>
    </location>
</feature>
<feature type="chain" id="PRO_5039930401" evidence="2">
    <location>
        <begin position="22"/>
        <end position="2515"/>
    </location>
</feature>
<accession>A0A9J6B9V6</accession>
<evidence type="ECO:0000313" key="4">
    <source>
        <dbReference type="Proteomes" id="UP001107558"/>
    </source>
</evidence>
<dbReference type="EMBL" id="JADBJN010000004">
    <property type="protein sequence ID" value="KAG5666376.1"/>
    <property type="molecule type" value="Genomic_DNA"/>
</dbReference>
<evidence type="ECO:0000256" key="1">
    <source>
        <dbReference type="SAM" id="MobiDB-lite"/>
    </source>
</evidence>
<dbReference type="OrthoDB" id="10689464at2759"/>
<gene>
    <name evidence="3" type="ORF">PVAND_014407</name>
</gene>
<proteinExistence type="predicted"/>
<reference evidence="3" key="1">
    <citation type="submission" date="2021-03" db="EMBL/GenBank/DDBJ databases">
        <title>Chromosome level genome of the anhydrobiotic midge Polypedilum vanderplanki.</title>
        <authorList>
            <person name="Yoshida Y."/>
            <person name="Kikawada T."/>
            <person name="Gusev O."/>
        </authorList>
    </citation>
    <scope>NUCLEOTIDE SEQUENCE</scope>
    <source>
        <strain evidence="3">NIAS01</strain>
        <tissue evidence="3">Whole body or cell culture</tissue>
    </source>
</reference>
<feature type="compositionally biased region" description="Low complexity" evidence="1">
    <location>
        <begin position="209"/>
        <end position="245"/>
    </location>
</feature>
<keyword evidence="2" id="KW-0732">Signal</keyword>
<sequence length="2515" mass="272196">MNKKIFGFLIFLQFFLQIISGQTFDQIYPDILNLQALANQNLNLPCMQPVLTDINNALVLCSTYQKATPSVQTVLLPNIIVIWRTLHNDYDYCMPSAAANTTTSTTTVITTPDPRSFLMPNITQDIQSLSQLLTAMNATAANPCCKLPLQQDTAMLMNMTLLLSNDLYVHSYEIEAQILAGIDNAIKTLIGNWTDCQKTGSCCIPNTTTTTPTTTTTTPTTTTTTPTTTTTTPTTTTTTPSTTTTSKPMIDSTSAGVNDTSCIAHGLRAITRVTNNFNRDIGYSRSRAKIAQSFLMQRIFSSITTILANFLQAANNIKTNATLVRSSTFKNSLGPLQTALSNFYLGYQKSINATFANITSNVATFSSAVNSTLKNATSLLLPAITNFTQTVINNSDIYPCCTDYANSSLDVELKFANDLKLCAQAADNTVSIASLQIINNLQTYGTTFNTFKNNIDLCYNTVVNSWLILNSLLLFPAFSNKAMACINTVTTSITSSTSSISNNTNTVLISALSNFPQATQTYQTCVNTALSSALASLNNISAEYIACKRVGSCSTANNLNLQPNITALHNNLTSLMSLANVSKADPICIQSVIKDVNLLVTDLQLLSNSTGQSSTSTQLTVFSSLSSSVDLINYKFSQCKVDNRTVFIQNITTIASTLAALQNTTLNSTAYAGCLSTIQLQIAALQISTTALNNSLFTVDYSTDQNATADLETQVAALNASWTACLNFDNRTLLIPNITNDLNALYELLNETSNSTAYTGCLIPIQQTILAMINATNDFNGTIFNNIWASDDQVVIDLTNQIALLKDAWMQCQAFDNRTLLLPNITDCGQNLTDLLANITNSTAYSGCLAPIQAQLAIDMALQTNLTTDVFNYTYDIAAQMVTDLQNEISSLQAAFDTCLIFDPYSDLESNIAQAGVDLTNLQTSLLNATNGDPSCIGPLSDQLAIDLALQSNLTQTIYDYNPEIAISIVNDLQTEIILLQSAVNACLSFDAYSLLLPNITQTGVDLTNLQQLILNNTASNLADPTCTGPISDQLAMDLQLQRNLSTIIYDYPLEIAQQIISDLQAEIFALQTAYNICLTLDPFSILQASVIQAGISLTNLQSAVSNSTADRACVYPILAQIEIDLELQGNLSISINDYSFDIASQMVADLQNEIIVLQIAANACLAFDPYAPMLPNITQAGVDLSKLQNIIANCSTDASCTGPILAQINIDLQIQSQLPSTIYNYSAEQIIANSSADPTCTEPISDQLALDSQLQGNLSTIIYDYPPDIAQQIISDLQVEILALQAAFNACQITDFTQDLLTNITQIGIDLTNLQAAILNSTVDPSCTGPILAQISIDLQLQEALPNTIHSYDLQIANSIVIDLQNDILNLLKAYNGCLAFDPYSALRPLLNQTAVDLLTIEMALLNSTADSACLLPIQGGLVQNMQLQLQLQSYLTDYPPDIAEAMVSDLQTQIKLLNVSIQTCIAFDPRIGLYDVINGVALNLTAMASQLMNSKANLACAADIETTLSAVAELLLTVNSTILNNTYTDDVDNVASLVQAAADLQQAWTLCQNYDNRTDFYVNITAFHTNLTALADAIVLSGLNWPCVDEISKSFVYLYDVIAHTNSTLLIVDYNTDLQTIQLIQDSIDQVFLAWQSCATYDPRVQLFIKTNEILGNLSTIADQIVNSTADALCAIPIEMTVSEIAQLAYTINSTILNISFTDGQVAVNNLSSSIVNLQEAWTLCQNYDNRTDFVYIIEEAMKNLTAIGENITLSGLTWPCVNEISQSFIATSDLINQINSTLFLNNWTTDNETVAAVFQIITDLKTAWDACSNYDPRVEFFNNMNDIFGNLSTLANQIVNSTANPICASQIEIALSAVAEVALNVNSTILNNTLASDQASINNISSSVNSLQQAWIICQNYDNRSVFINTLAEARKNLTNIGENVTLSSLTWPCVGDIALSIVGASDIIQQINSTLFINDWTSDNDSVASLINILQSIELAWDACYNYDPRSVFFDVINNTLANLTAIGQNISVSNVSDSCLSSINDTLVALFDLTISINSTILNVTFDVDQQAILGLTSSVEQLRKALILCENFDNRTEFYFTTAELKANLSDLAVSLLNSTSIASSCQAPIDSSYVQLYQLLISINASITTVDYATDAQNIAILVQAFSELQKAWILCQAYNPLDDIANSNNQLIAELNALINTANTTAGVDQTCSAQVISDIQAFLQVVTNFNDTLYTSNYTYTDAKNVSDALTSGYTALQKEWDACLSVPTTVDPRIAVLQQISNTITQIQSLQTVINSSSYDAACLANLNTNCTETTSLLQPVVDAGLSNDLTFLQTTASLAQASYAELMNGFVNCSTVTSISSTIQFTIIASTTSPIVTEPSSVATNTPKQSTLAAVTSLPSSINSTLFLNNWTTDNETVAAFFQIITDLKTAWDACSNYDPRVEFFNNMNDIFGNLSTLANQIVNSTANPICASQIEIALSAVAEVALNVNSTILNNTLASDQASINNISSSVNSSTGMDNMPKL</sequence>
<organism evidence="3 4">
    <name type="scientific">Polypedilum vanderplanki</name>
    <name type="common">Sleeping chironomid midge</name>
    <dbReference type="NCBI Taxonomy" id="319348"/>
    <lineage>
        <taxon>Eukaryota</taxon>
        <taxon>Metazoa</taxon>
        <taxon>Ecdysozoa</taxon>
        <taxon>Arthropoda</taxon>
        <taxon>Hexapoda</taxon>
        <taxon>Insecta</taxon>
        <taxon>Pterygota</taxon>
        <taxon>Neoptera</taxon>
        <taxon>Endopterygota</taxon>
        <taxon>Diptera</taxon>
        <taxon>Nematocera</taxon>
        <taxon>Chironomoidea</taxon>
        <taxon>Chironomidae</taxon>
        <taxon>Chironominae</taxon>
        <taxon>Polypedilum</taxon>
        <taxon>Polypedilum</taxon>
    </lineage>
</organism>